<evidence type="ECO:0000256" key="1">
    <source>
        <dbReference type="SAM" id="MobiDB-lite"/>
    </source>
</evidence>
<dbReference type="Pfam" id="PF20516">
    <property type="entry name" value="PDDEXK_12"/>
    <property type="match status" value="1"/>
</dbReference>
<reference evidence="3 4" key="1">
    <citation type="journal article" date="2021" name="Nat. Commun.">
        <title>Genetic determinants of endophytism in the Arabidopsis root mycobiome.</title>
        <authorList>
            <person name="Mesny F."/>
            <person name="Miyauchi S."/>
            <person name="Thiergart T."/>
            <person name="Pickel B."/>
            <person name="Atanasova L."/>
            <person name="Karlsson M."/>
            <person name="Huettel B."/>
            <person name="Barry K.W."/>
            <person name="Haridas S."/>
            <person name="Chen C."/>
            <person name="Bauer D."/>
            <person name="Andreopoulos W."/>
            <person name="Pangilinan J."/>
            <person name="LaButti K."/>
            <person name="Riley R."/>
            <person name="Lipzen A."/>
            <person name="Clum A."/>
            <person name="Drula E."/>
            <person name="Henrissat B."/>
            <person name="Kohler A."/>
            <person name="Grigoriev I.V."/>
            <person name="Martin F.M."/>
            <person name="Hacquard S."/>
        </authorList>
    </citation>
    <scope>NUCLEOTIDE SEQUENCE [LARGE SCALE GENOMIC DNA]</scope>
    <source>
        <strain evidence="3 4">MPI-CAGE-CH-0241</strain>
    </source>
</reference>
<evidence type="ECO:0000313" key="3">
    <source>
        <dbReference type="EMBL" id="KAH6866134.1"/>
    </source>
</evidence>
<feature type="compositionally biased region" description="Low complexity" evidence="1">
    <location>
        <begin position="107"/>
        <end position="129"/>
    </location>
</feature>
<proteinExistence type="predicted"/>
<feature type="domain" description="PD-(D/E)XK nuclease-like" evidence="2">
    <location>
        <begin position="218"/>
        <end position="439"/>
    </location>
</feature>
<dbReference type="Proteomes" id="UP000777438">
    <property type="component" value="Unassembled WGS sequence"/>
</dbReference>
<sequence length="456" mass="50610">MSAPLFREEQSIVAWLDRIPSTTETATERTTLQRDDDDDPQHQFQAQSKKRKHDSNHRLLSPPISLDNSENMAQTPSRTPKKRKTDAVNSDADGNERTPRPQIPTLSGSDGRSFSSASQSQHSNQSSPSRLFPQLSISPEARLERIPMDLRHPDLPRELASLIVEMQGIGGGGQGIVPIGLKPTIDRLKQESLVNGDLYSQFYDYVYGPADDLPSVKAGDGLLDNVIRTVDMAVDCDKTSQDETGWNHLVHTPLLDLVLDRLPRSLVGFVPCMNANIAARWRIPGAPGARVDYAMFINPDKDGDPGLHDAVEHLQQDTPDATVNHTPFIPLSSRPIGISLETKRQDGAGDKAVLQIGIWQASQWKLLSKRAGEAIEELSFIPGIVVEGHQWKLVATTHKGGNTILWTSQVFGNTLSPFGTFQAMAGVRRLRRWMAEVYWPWYKRCVLKQEPQAAPC</sequence>
<feature type="region of interest" description="Disordered" evidence="1">
    <location>
        <begin position="21"/>
        <end position="134"/>
    </location>
</feature>
<comment type="caution">
    <text evidence="3">The sequence shown here is derived from an EMBL/GenBank/DDBJ whole genome shotgun (WGS) entry which is preliminary data.</text>
</comment>
<name>A0A9P8VMR9_9HYPO</name>
<evidence type="ECO:0000259" key="2">
    <source>
        <dbReference type="Pfam" id="PF20516"/>
    </source>
</evidence>
<dbReference type="AlphaFoldDB" id="A0A9P8VMR9"/>
<dbReference type="EMBL" id="JAGPYM010000142">
    <property type="protein sequence ID" value="KAH6866134.1"/>
    <property type="molecule type" value="Genomic_DNA"/>
</dbReference>
<protein>
    <recommendedName>
        <fullName evidence="2">PD-(D/E)XK nuclease-like domain-containing protein</fullName>
    </recommendedName>
</protein>
<dbReference type="InterPro" id="IPR046797">
    <property type="entry name" value="PDDEXK_12"/>
</dbReference>
<feature type="compositionally biased region" description="Polar residues" evidence="1">
    <location>
        <begin position="66"/>
        <end position="78"/>
    </location>
</feature>
<evidence type="ECO:0000313" key="4">
    <source>
        <dbReference type="Proteomes" id="UP000777438"/>
    </source>
</evidence>
<dbReference type="OrthoDB" id="4161186at2759"/>
<accession>A0A9P8VMR9</accession>
<gene>
    <name evidence="3" type="ORF">B0T10DRAFT_502817</name>
</gene>
<keyword evidence="4" id="KW-1185">Reference proteome</keyword>
<organism evidence="3 4">
    <name type="scientific">Thelonectria olida</name>
    <dbReference type="NCBI Taxonomy" id="1576542"/>
    <lineage>
        <taxon>Eukaryota</taxon>
        <taxon>Fungi</taxon>
        <taxon>Dikarya</taxon>
        <taxon>Ascomycota</taxon>
        <taxon>Pezizomycotina</taxon>
        <taxon>Sordariomycetes</taxon>
        <taxon>Hypocreomycetidae</taxon>
        <taxon>Hypocreales</taxon>
        <taxon>Nectriaceae</taxon>
        <taxon>Thelonectria</taxon>
    </lineage>
</organism>